<dbReference type="EMBL" id="DQ317692">
    <property type="protein sequence ID" value="ABC74943.1"/>
    <property type="molecule type" value="Genomic_DNA"/>
</dbReference>
<name>Q0ZP11_9CBAC</name>
<evidence type="ECO:0008006" key="3">
    <source>
        <dbReference type="Google" id="ProtNLM"/>
    </source>
</evidence>
<evidence type="ECO:0000313" key="1">
    <source>
        <dbReference type="EMBL" id="ABC74943.1"/>
    </source>
</evidence>
<dbReference type="Pfam" id="PF05006">
    <property type="entry name" value="PIF3"/>
    <property type="match status" value="1"/>
</dbReference>
<dbReference type="KEGG" id="vg:4179122"/>
<dbReference type="RefSeq" id="YP_667917.1">
    <property type="nucleotide sequence ID" value="NC_008252.1"/>
</dbReference>
<reference evidence="1 2" key="1">
    <citation type="journal article" date="2006" name="J. Virol.">
        <title>Sequence analysis and organization of the Neodiprion abietis nucleopolyhedrovirus genome.</title>
        <authorList>
            <person name="Duffy S.P."/>
            <person name="Young A.M."/>
            <person name="Morin B."/>
            <person name="Lucarotti C.J."/>
            <person name="Koop B.F."/>
            <person name="Levin D.B."/>
        </authorList>
    </citation>
    <scope>NUCLEOTIDE SEQUENCE [LARGE SCALE GENOMIC DNA]</scope>
</reference>
<dbReference type="GeneID" id="4179122"/>
<accession>Q0ZP11</accession>
<dbReference type="InterPro" id="IPR007703">
    <property type="entry name" value="PIF3"/>
</dbReference>
<proteinExistence type="predicted"/>
<protein>
    <recommendedName>
        <fullName evidence="3">Per os infectivity factor 3</fullName>
    </recommendedName>
</protein>
<evidence type="ECO:0000313" key="2">
    <source>
        <dbReference type="Proteomes" id="UP000242804"/>
    </source>
</evidence>
<dbReference type="OrthoDB" id="9997at10239"/>
<dbReference type="Proteomes" id="UP000242804">
    <property type="component" value="Segment"/>
</dbReference>
<keyword evidence="2" id="KW-1185">Reference proteome</keyword>
<organism evidence="1 2">
    <name type="scientific">Neodiprion abietis nucleopolyhedrovirus</name>
    <dbReference type="NCBI Taxonomy" id="204507"/>
    <lineage>
        <taxon>Viruses</taxon>
        <taxon>Viruses incertae sedis</taxon>
        <taxon>Naldaviricetes</taxon>
        <taxon>Lefavirales</taxon>
        <taxon>Baculoviridae</taxon>
        <taxon>Gammabaculovirus</taxon>
        <taxon>Gammabaculovirus neabietis</taxon>
    </lineage>
</organism>
<sequence>MILLLFATVILCLIYYLTFLFVQQLQNKDRNNNDTVDVNIFNRTIYNCTDSKIPCVTDSQCYDYCSVTSIGNKHTCLSGFCSTVTNENQQSNVDCNEKHGLFTIYTSTSELIRKDCISLYRDLFDDYDELRPVVCENGTFDIDLTVQNISVDNCVCDDDYTLMSYTPTIYSNIMLVCVKDNLVSLYNKIYNEVNA</sequence>